<dbReference type="Pfam" id="PF05193">
    <property type="entry name" value="Peptidase_M16_C"/>
    <property type="match status" value="1"/>
</dbReference>
<dbReference type="HOGENOM" id="CLU_009165_1_0_9"/>
<dbReference type="InterPro" id="IPR013578">
    <property type="entry name" value="Peptidase_M16C_assoc"/>
</dbReference>
<dbReference type="InterPro" id="IPR011249">
    <property type="entry name" value="Metalloenz_LuxS/M16"/>
</dbReference>
<sequence>MTKEFNSFTLVEQKPLPDIRCDYYLYKHDKTGAQVMYLKTDDDNKAFSIAFRTPPYDDNGIAHIIEHSVLNGSKKYPTKEPFVELLKGSLQTFLNAWTFSDKTMYPVASRNQKDFENLMDVYLDAVFYPNLLSNPQILMQEGWHYHLENKEDELTYKGVVYNEMKGAFSQPESELNRLVEPTLFPDTFYKHVSGGMPASIPTLTQEKFIDFHQTYYHPSNARVTLYGNLDLAKAMEQLSEYFDAFEAKEVPFVGYQQEPFTSVKELTSTYSVSKGDSTENKTLLEYAWATGTSTNGEEGIALSILDELLLGSNTAPLKKALLKANIGSDVMGGYSAYTYSPTFEVVLKDTDADKKEQFVQIIQQELQRLVKEGISRKAIQAALNKTAFRYKELTALEGSTPKGVMYGMNALTSWLYDGSPYVSFEYQQHLDAIQAKVEEGYFENIIQKYLLDNTHAAIITLKPEAGLLEEKEAELAKKLAEYKASLSEEELDQLVETTQKLIERQESPDRPEDLAKIPTLSIDDIQKKATQYPLTVEEGNDTPTFLHYEDFTAGISYAKYFFDMRGIKTEEIPVAAFVTELLGEISTKHFADEDLNTEMDFYTGGISTNAFVMTEDVAKNVYYPFFTVSGKALSQYLPKLIELVEEIVFRSNLEDYDKIKELLLNTKANLEMHMNYASHTIAVRRLESYYSEGAKYAQALEGIDYYDYISNLVKHYDERKESFSQQLIAVLRQILNIHGVTATFVGSKEDFEQFKALSQSFFQHLSQEVVTPQPFTTPVEVLNEGFKTAQEIQYVAKGYNQTLLGVPFEGSNAFLQTVLGLDYLWNTVRVKGGAYGGMSVIGGKGEVAAVSYRDPNLVETLKTYDGQVQYLENYNPSKEEFEKNLIGTFSSIDRPLSANQKGNIAFTRYFTHVTNELVQKTRDEVLNVTPEKVRSFAPTMKKVLDQNAFVVVGNDVKIEQNKEIFKTIRSLFND</sequence>
<dbReference type="PANTHER" id="PTHR43016:SF13">
    <property type="entry name" value="PRESEQUENCE PROTEASE, MITOCHONDRIAL"/>
    <property type="match status" value="1"/>
</dbReference>
<dbReference type="GO" id="GO:0004222">
    <property type="term" value="F:metalloendopeptidase activity"/>
    <property type="evidence" value="ECO:0007669"/>
    <property type="project" value="TreeGrafter"/>
</dbReference>
<dbReference type="Gene3D" id="3.30.830.10">
    <property type="entry name" value="Metalloenzyme, LuxS/M16 peptidase-like"/>
    <property type="match status" value="4"/>
</dbReference>
<feature type="domain" description="Peptidase M16C associated" evidence="1">
    <location>
        <begin position="461"/>
        <end position="712"/>
    </location>
</feature>
<dbReference type="STRING" id="626369.HMPREF0446_00531"/>
<reference evidence="2" key="2">
    <citation type="submission" date="2011-10" db="EMBL/GenBank/DDBJ databases">
        <title>The Genome Sequence of Granulicatella elegans ATCC 700633.</title>
        <authorList>
            <consortium name="The Broad Institute Genome Sequencing Platform"/>
            <consortium name="The Broad Institute Genome Sequencing Center for Infectious Disease"/>
            <person name="Earl A."/>
            <person name="Ward D."/>
            <person name="Feldgarden M."/>
            <person name="Gevers D."/>
            <person name="Sibley C.D."/>
            <person name="Field T.R."/>
            <person name="Grinwis M."/>
            <person name="Eshaghurshan C.S."/>
            <person name="Surette M.G."/>
            <person name="Young S.K."/>
            <person name="Zeng Q."/>
            <person name="Gargeya S."/>
            <person name="Fitzgerald M."/>
            <person name="Haas B."/>
            <person name="Abouelleil A."/>
            <person name="Alvarado L."/>
            <person name="Arachchi H.M."/>
            <person name="Berlin A."/>
            <person name="Brown A."/>
            <person name="Chapman S.B."/>
            <person name="Chen Z."/>
            <person name="Dunbar C."/>
            <person name="Freedman E."/>
            <person name="Gearin G."/>
            <person name="Goldberg J."/>
            <person name="Griggs A."/>
            <person name="Gujja S."/>
            <person name="Heiman D."/>
            <person name="Howarth C."/>
            <person name="Larson L."/>
            <person name="Lui A."/>
            <person name="MacDonald P.J.P."/>
            <person name="Montmayeur A."/>
            <person name="Murphy C."/>
            <person name="Neiman D."/>
            <person name="Pearson M."/>
            <person name="Priest M."/>
            <person name="Roberts A."/>
            <person name="Saif S."/>
            <person name="Shea T."/>
            <person name="Shenoy N."/>
            <person name="Sisk P."/>
            <person name="Stolte C."/>
            <person name="Sykes S."/>
            <person name="Wortman J."/>
            <person name="Nusbaum C."/>
            <person name="Birren B."/>
        </authorList>
    </citation>
    <scope>NUCLEOTIDE SEQUENCE [LARGE SCALE GENOMIC DNA]</scope>
    <source>
        <strain evidence="2">ATCC 700633</strain>
    </source>
</reference>
<proteinExistence type="predicted"/>
<gene>
    <name evidence="2" type="ORF">HMPREF0446_00531</name>
</gene>
<dbReference type="PANTHER" id="PTHR43016">
    <property type="entry name" value="PRESEQUENCE PROTEASE"/>
    <property type="match status" value="1"/>
</dbReference>
<dbReference type="Pfam" id="PF22516">
    <property type="entry name" value="PreP_C"/>
    <property type="match status" value="1"/>
</dbReference>
<dbReference type="AlphaFoldDB" id="D0BKP6"/>
<evidence type="ECO:0000259" key="1">
    <source>
        <dbReference type="SMART" id="SM01264"/>
    </source>
</evidence>
<comment type="caution">
    <text evidence="2">The sequence shown here is derived from an EMBL/GenBank/DDBJ whole genome shotgun (WGS) entry which is preliminary data.</text>
</comment>
<dbReference type="RefSeq" id="WP_006702805.1">
    <property type="nucleotide sequence ID" value="NZ_KI391971.1"/>
</dbReference>
<dbReference type="SUPFAM" id="SSF63411">
    <property type="entry name" value="LuxS/MPP-like metallohydrolase"/>
    <property type="match status" value="4"/>
</dbReference>
<dbReference type="EMBL" id="ACRF02000013">
    <property type="protein sequence ID" value="EEW93649.1"/>
    <property type="molecule type" value="Genomic_DNA"/>
</dbReference>
<protein>
    <recommendedName>
        <fullName evidence="1">Peptidase M16C associated domain-containing protein</fullName>
    </recommendedName>
</protein>
<dbReference type="Proteomes" id="UP000002939">
    <property type="component" value="Unassembled WGS sequence"/>
</dbReference>
<dbReference type="SMART" id="SM01264">
    <property type="entry name" value="M16C_associated"/>
    <property type="match status" value="1"/>
</dbReference>
<name>D0BKP6_9LACT</name>
<dbReference type="InterPro" id="IPR011765">
    <property type="entry name" value="Pept_M16_N"/>
</dbReference>
<keyword evidence="3" id="KW-1185">Reference proteome</keyword>
<dbReference type="OrthoDB" id="9762027at2"/>
<dbReference type="FunFam" id="3.30.830.10:FF:000034">
    <property type="entry name" value="presequence protease 1, chloroplastic/mitochondrial"/>
    <property type="match status" value="1"/>
</dbReference>
<evidence type="ECO:0000313" key="3">
    <source>
        <dbReference type="Proteomes" id="UP000002939"/>
    </source>
</evidence>
<accession>D0BKP6</accession>
<dbReference type="GO" id="GO:0016485">
    <property type="term" value="P:protein processing"/>
    <property type="evidence" value="ECO:0007669"/>
    <property type="project" value="TreeGrafter"/>
</dbReference>
<dbReference type="InterPro" id="IPR007863">
    <property type="entry name" value="Peptidase_M16_C"/>
</dbReference>
<dbReference type="GO" id="GO:0046872">
    <property type="term" value="F:metal ion binding"/>
    <property type="evidence" value="ECO:0007669"/>
    <property type="project" value="InterPro"/>
</dbReference>
<dbReference type="eggNOG" id="COG1026">
    <property type="taxonomic scope" value="Bacteria"/>
</dbReference>
<dbReference type="Pfam" id="PF00675">
    <property type="entry name" value="Peptidase_M16"/>
    <property type="match status" value="1"/>
</dbReference>
<dbReference type="Pfam" id="PF08367">
    <property type="entry name" value="M16C_assoc"/>
    <property type="match status" value="1"/>
</dbReference>
<organism evidence="2 3">
    <name type="scientific">Granulicatella elegans ATCC 700633</name>
    <dbReference type="NCBI Taxonomy" id="626369"/>
    <lineage>
        <taxon>Bacteria</taxon>
        <taxon>Bacillati</taxon>
        <taxon>Bacillota</taxon>
        <taxon>Bacilli</taxon>
        <taxon>Lactobacillales</taxon>
        <taxon>Carnobacteriaceae</taxon>
        <taxon>Granulicatella</taxon>
    </lineage>
</organism>
<evidence type="ECO:0000313" key="2">
    <source>
        <dbReference type="EMBL" id="EEW93649.1"/>
    </source>
</evidence>
<reference evidence="2" key="1">
    <citation type="submission" date="2009-09" db="EMBL/GenBank/DDBJ databases">
        <authorList>
            <consortium name="The Broad Institute Genome Sequencing Platform"/>
            <person name="Ward D."/>
            <person name="Feldgarden M."/>
            <person name="Earl A."/>
            <person name="Young S.K."/>
            <person name="Zeng Q."/>
            <person name="Koehrsen M."/>
            <person name="Alvarado L."/>
            <person name="Berlin A."/>
            <person name="Bochicchio J."/>
            <person name="Borenstein D."/>
            <person name="Chapman S.B."/>
            <person name="Chen Z."/>
            <person name="Engels R."/>
            <person name="Freedman E."/>
            <person name="Gellesch M."/>
            <person name="Goldberg J."/>
            <person name="Griggs A."/>
            <person name="Gujja S."/>
            <person name="Heilman E."/>
            <person name="Heiman D."/>
            <person name="Hepburn T."/>
            <person name="Howarth C."/>
            <person name="Jen D."/>
            <person name="Larson L."/>
            <person name="Lewis B."/>
            <person name="Mehta T."/>
            <person name="Park D."/>
            <person name="Pearson M."/>
            <person name="Roberts A."/>
            <person name="Saif S."/>
            <person name="Shea T."/>
            <person name="Shenoy N."/>
            <person name="Sisk P."/>
            <person name="Stolte C."/>
            <person name="Sykes S."/>
            <person name="Thomson T."/>
            <person name="Walk T."/>
            <person name="White J."/>
            <person name="Yandava C."/>
            <person name="Sibley C.D."/>
            <person name="Field T.R."/>
            <person name="Grinwis M."/>
            <person name="Eshaghurshan C.S."/>
            <person name="Surette M.G."/>
            <person name="Haas B."/>
            <person name="Nusbaum C."/>
            <person name="Birren B."/>
        </authorList>
    </citation>
    <scope>NUCLEOTIDE SEQUENCE [LARGE SCALE GENOMIC DNA]</scope>
    <source>
        <strain evidence="2">ATCC 700633</strain>
    </source>
</reference>
<dbReference type="InterPro" id="IPR055130">
    <property type="entry name" value="PreP_C"/>
</dbReference>